<keyword evidence="8" id="KW-0804">Transcription</keyword>
<dbReference type="Pfam" id="PF10099">
    <property type="entry name" value="RskA_C"/>
    <property type="match status" value="1"/>
</dbReference>
<dbReference type="GO" id="GO:0005886">
    <property type="term" value="C:plasma membrane"/>
    <property type="evidence" value="ECO:0007669"/>
    <property type="project" value="UniProtKB-SubCell"/>
</dbReference>
<dbReference type="InterPro" id="IPR051474">
    <property type="entry name" value="Anti-sigma-K/W_factor"/>
</dbReference>
<evidence type="ECO:0000256" key="3">
    <source>
        <dbReference type="ARBA" id="ARBA00022475"/>
    </source>
</evidence>
<protein>
    <recommendedName>
        <fullName evidence="10">Regulator of SigK</fullName>
    </recommendedName>
    <alternativeName>
        <fullName evidence="9">Sigma-K anti-sigma factor RskA</fullName>
    </alternativeName>
</protein>
<evidence type="ECO:0000256" key="7">
    <source>
        <dbReference type="ARBA" id="ARBA00023136"/>
    </source>
</evidence>
<proteinExistence type="predicted"/>
<evidence type="ECO:0000256" key="9">
    <source>
        <dbReference type="ARBA" id="ARBA00029829"/>
    </source>
</evidence>
<keyword evidence="6" id="KW-0805">Transcription regulation</keyword>
<keyword evidence="14" id="KW-1185">Reference proteome</keyword>
<feature type="domain" description="Putative zinc-finger" evidence="12">
    <location>
        <begin position="4"/>
        <end position="36"/>
    </location>
</feature>
<dbReference type="InterPro" id="IPR018764">
    <property type="entry name" value="RskA_C"/>
</dbReference>
<dbReference type="InterPro" id="IPR027383">
    <property type="entry name" value="Znf_put"/>
</dbReference>
<comment type="subcellular location">
    <subcellularLocation>
        <location evidence="2">Cell membrane</location>
    </subcellularLocation>
    <subcellularLocation>
        <location evidence="1">Membrane</location>
        <topology evidence="1">Single-pass membrane protein</topology>
    </subcellularLocation>
</comment>
<feature type="domain" description="Anti-sigma K factor RskA C-terminal" evidence="11">
    <location>
        <begin position="92"/>
        <end position="225"/>
    </location>
</feature>
<comment type="caution">
    <text evidence="13">The sequence shown here is derived from an EMBL/GenBank/DDBJ whole genome shotgun (WGS) entry which is preliminary data.</text>
</comment>
<keyword evidence="4" id="KW-0812">Transmembrane</keyword>
<dbReference type="GO" id="GO:0006417">
    <property type="term" value="P:regulation of translation"/>
    <property type="evidence" value="ECO:0007669"/>
    <property type="project" value="TreeGrafter"/>
</dbReference>
<evidence type="ECO:0000256" key="1">
    <source>
        <dbReference type="ARBA" id="ARBA00004167"/>
    </source>
</evidence>
<evidence type="ECO:0000256" key="2">
    <source>
        <dbReference type="ARBA" id="ARBA00004236"/>
    </source>
</evidence>
<organism evidence="13 14">
    <name type="scientific">Paractinoplanes tereljensis</name>
    <dbReference type="NCBI Taxonomy" id="571912"/>
    <lineage>
        <taxon>Bacteria</taxon>
        <taxon>Bacillati</taxon>
        <taxon>Actinomycetota</taxon>
        <taxon>Actinomycetes</taxon>
        <taxon>Micromonosporales</taxon>
        <taxon>Micromonosporaceae</taxon>
        <taxon>Paractinoplanes</taxon>
    </lineage>
</organism>
<evidence type="ECO:0000256" key="8">
    <source>
        <dbReference type="ARBA" id="ARBA00023163"/>
    </source>
</evidence>
<keyword evidence="3" id="KW-1003">Cell membrane</keyword>
<evidence type="ECO:0000313" key="14">
    <source>
        <dbReference type="Proteomes" id="UP000623608"/>
    </source>
</evidence>
<keyword evidence="7" id="KW-0472">Membrane</keyword>
<dbReference type="Pfam" id="PF13490">
    <property type="entry name" value="zf-HC2"/>
    <property type="match status" value="1"/>
</dbReference>
<dbReference type="Gene3D" id="1.10.10.1320">
    <property type="entry name" value="Anti-sigma factor, zinc-finger domain"/>
    <property type="match status" value="1"/>
</dbReference>
<evidence type="ECO:0000259" key="11">
    <source>
        <dbReference type="Pfam" id="PF10099"/>
    </source>
</evidence>
<evidence type="ECO:0000256" key="6">
    <source>
        <dbReference type="ARBA" id="ARBA00023015"/>
    </source>
</evidence>
<dbReference type="PANTHER" id="PTHR37461:SF1">
    <property type="entry name" value="ANTI-SIGMA-K FACTOR RSKA"/>
    <property type="match status" value="1"/>
</dbReference>
<evidence type="ECO:0000256" key="5">
    <source>
        <dbReference type="ARBA" id="ARBA00022989"/>
    </source>
</evidence>
<keyword evidence="5" id="KW-1133">Transmembrane helix</keyword>
<accession>A0A919NUA9</accession>
<evidence type="ECO:0000256" key="10">
    <source>
        <dbReference type="ARBA" id="ARBA00030803"/>
    </source>
</evidence>
<dbReference type="EMBL" id="BOMY01000051">
    <property type="protein sequence ID" value="GIF25359.1"/>
    <property type="molecule type" value="Genomic_DNA"/>
</dbReference>
<evidence type="ECO:0000256" key="4">
    <source>
        <dbReference type="ARBA" id="ARBA00022692"/>
    </source>
</evidence>
<evidence type="ECO:0000259" key="12">
    <source>
        <dbReference type="Pfam" id="PF13490"/>
    </source>
</evidence>
<dbReference type="GO" id="GO:0016989">
    <property type="term" value="F:sigma factor antagonist activity"/>
    <property type="evidence" value="ECO:0007669"/>
    <property type="project" value="TreeGrafter"/>
</dbReference>
<dbReference type="InterPro" id="IPR041916">
    <property type="entry name" value="Anti_sigma_zinc_sf"/>
</dbReference>
<sequence length="232" mass="23894">MSADVHALLGAYVLDAVDDLERAAFDRHLRECPACQADVDELREASARLAGDAWSVPPPALRDNVMKAIAGARQVSPATAGKRRPPARLRLVSAAAAVVVAAGGAVYAVQEMRVRAEHTRVTSLETLLAAPDLTVHDEPVTGGGTVTVAVSKLRDAAVITLNADTAPADGHVYQLWTIRAATPVPEGTLTAGEKATVRIVNGIGNASDVGVSIEPPGGSATPTMPLAAAVHL</sequence>
<evidence type="ECO:0000313" key="13">
    <source>
        <dbReference type="EMBL" id="GIF25359.1"/>
    </source>
</evidence>
<gene>
    <name evidence="13" type="ORF">Ate02nite_80890</name>
</gene>
<dbReference type="RefSeq" id="WP_203813182.1">
    <property type="nucleotide sequence ID" value="NZ_BOMY01000051.1"/>
</dbReference>
<dbReference type="PANTHER" id="PTHR37461">
    <property type="entry name" value="ANTI-SIGMA-K FACTOR RSKA"/>
    <property type="match status" value="1"/>
</dbReference>
<name>A0A919NUA9_9ACTN</name>
<dbReference type="AlphaFoldDB" id="A0A919NUA9"/>
<reference evidence="13" key="1">
    <citation type="submission" date="2021-01" db="EMBL/GenBank/DDBJ databases">
        <title>Whole genome shotgun sequence of Actinoplanes tereljensis NBRC 105297.</title>
        <authorList>
            <person name="Komaki H."/>
            <person name="Tamura T."/>
        </authorList>
    </citation>
    <scope>NUCLEOTIDE SEQUENCE</scope>
    <source>
        <strain evidence="13">NBRC 105297</strain>
    </source>
</reference>
<dbReference type="Proteomes" id="UP000623608">
    <property type="component" value="Unassembled WGS sequence"/>
</dbReference>